<dbReference type="Proteomes" id="UP000282469">
    <property type="component" value="Segment"/>
</dbReference>
<dbReference type="EMBL" id="KU050077">
    <property type="protein sequence ID" value="AMB48751.1"/>
    <property type="molecule type" value="Genomic_DNA"/>
</dbReference>
<evidence type="ECO:0000313" key="1">
    <source>
        <dbReference type="EMBL" id="AMB48751.1"/>
    </source>
</evidence>
<dbReference type="KEGG" id="vg:5950935"/>
<reference evidence="1 2" key="1">
    <citation type="journal article" date="2016" name="J. Gen. Virol.">
        <title>Comprehensive annotation of Glossina pallidipes salivary gland hypertrophy virus from Ethiopian tsetse flies: a proteogenomics approach.</title>
        <authorList>
            <person name="Abd-Alla A.M."/>
            <person name="Kariithi H.M."/>
            <person name="Cousserans F."/>
            <person name="Parker N.J."/>
            <person name="Ince I.A."/>
            <person name="Scully E.D."/>
            <person name="Boeren S."/>
            <person name="Geib S.M."/>
            <person name="Mekonnen S."/>
            <person name="Vlak J.M."/>
            <person name="Parker A.G."/>
            <person name="Vreysen M.J."/>
            <person name="Bergoin M."/>
        </authorList>
    </citation>
    <scope>NUCLEOTIDE SEQUENCE [LARGE SCALE GENOMIC DNA]</scope>
    <source>
        <strain evidence="1 2">Ethiopian</strain>
    </source>
</reference>
<evidence type="ECO:0000313" key="2">
    <source>
        <dbReference type="Proteomes" id="UP000282469"/>
    </source>
</evidence>
<proteinExistence type="predicted"/>
<name>A0A0Y0KG05_GHVS</name>
<accession>A0A0Y0KG05</accession>
<organism evidence="1 2">
    <name type="scientific">Glossina hytrovirus (isolate Glossina pallidipes/Ethiopia/Seibersdorf/-)</name>
    <name type="common">GHV</name>
    <dbReference type="NCBI Taxonomy" id="379529"/>
    <lineage>
        <taxon>Viruses</taxon>
        <taxon>Viruses incertae sedis</taxon>
        <taxon>Naldaviricetes</taxon>
        <taxon>Lefavirales</taxon>
        <taxon>Hytrosaviridae</taxon>
        <taxon>Glossinavirus</taxon>
        <taxon>Glossinavirus glopallidipedis</taxon>
    </lineage>
</organism>
<dbReference type="RefSeq" id="YP_001687080.1">
    <property type="nucleotide sequence ID" value="NC_010356.1"/>
</dbReference>
<sequence length="66" mass="7766">MIKLEQARRSIAKYPIMSTKNKDKRYYISAIQYVSQCRFYNLKTLSSIISPSSKHGHLENNRSHSF</sequence>
<gene>
    <name evidence="1" type="ORF">GpSGHVEth147</name>
</gene>
<organismHost>
    <name type="scientific">Glossina</name>
    <name type="common">tsetse flies</name>
    <dbReference type="NCBI Taxonomy" id="7393"/>
</organismHost>
<protein>
    <submittedName>
        <fullName evidence="1">Uncharacterized protein</fullName>
    </submittedName>
</protein>